<accession>A0ABN0WNJ4</accession>
<evidence type="ECO:0000256" key="1">
    <source>
        <dbReference type="SAM" id="SignalP"/>
    </source>
</evidence>
<organism evidence="2 3">
    <name type="scientific">Bacillus carboniphilus</name>
    <dbReference type="NCBI Taxonomy" id="86663"/>
    <lineage>
        <taxon>Bacteria</taxon>
        <taxon>Bacillati</taxon>
        <taxon>Bacillota</taxon>
        <taxon>Bacilli</taxon>
        <taxon>Bacillales</taxon>
        <taxon>Bacillaceae</taxon>
        <taxon>Bacillus</taxon>
    </lineage>
</organism>
<evidence type="ECO:0000313" key="2">
    <source>
        <dbReference type="EMBL" id="GAA0342312.1"/>
    </source>
</evidence>
<name>A0ABN0WNJ4_9BACI</name>
<comment type="caution">
    <text evidence="2">The sequence shown here is derived from an EMBL/GenBank/DDBJ whole genome shotgun (WGS) entry which is preliminary data.</text>
</comment>
<protein>
    <recommendedName>
        <fullName evidence="4">Lipoprotein</fullName>
    </recommendedName>
</protein>
<evidence type="ECO:0008006" key="4">
    <source>
        <dbReference type="Google" id="ProtNLM"/>
    </source>
</evidence>
<keyword evidence="3" id="KW-1185">Reference proteome</keyword>
<proteinExistence type="predicted"/>
<dbReference type="PROSITE" id="PS51257">
    <property type="entry name" value="PROKAR_LIPOPROTEIN"/>
    <property type="match status" value="1"/>
</dbReference>
<feature type="signal peptide" evidence="1">
    <location>
        <begin position="1"/>
        <end position="21"/>
    </location>
</feature>
<gene>
    <name evidence="2" type="ORF">GCM10008967_35880</name>
</gene>
<sequence>MKNNRLTKVFFIMVSTLFLLVGCSESVKSSIDAALVSTVKEGSLYEYPDKTVGKAFDDFFVDPKWEYFLSTEDEHVVEFNGVAEYYGEDAMITIQFIIDEVTEEFEIYWFGVDDVEESDYVLFDLLDTVYYE</sequence>
<evidence type="ECO:0000313" key="3">
    <source>
        <dbReference type="Proteomes" id="UP001500782"/>
    </source>
</evidence>
<dbReference type="EMBL" id="BAAADJ010000061">
    <property type="protein sequence ID" value="GAA0342312.1"/>
    <property type="molecule type" value="Genomic_DNA"/>
</dbReference>
<dbReference type="Proteomes" id="UP001500782">
    <property type="component" value="Unassembled WGS sequence"/>
</dbReference>
<reference evidence="2 3" key="1">
    <citation type="journal article" date="2019" name="Int. J. Syst. Evol. Microbiol.">
        <title>The Global Catalogue of Microorganisms (GCM) 10K type strain sequencing project: providing services to taxonomists for standard genome sequencing and annotation.</title>
        <authorList>
            <consortium name="The Broad Institute Genomics Platform"/>
            <consortium name="The Broad Institute Genome Sequencing Center for Infectious Disease"/>
            <person name="Wu L."/>
            <person name="Ma J."/>
        </authorList>
    </citation>
    <scope>NUCLEOTIDE SEQUENCE [LARGE SCALE GENOMIC DNA]</scope>
    <source>
        <strain evidence="2 3">JCM 9731</strain>
    </source>
</reference>
<feature type="chain" id="PRO_5045470250" description="Lipoprotein" evidence="1">
    <location>
        <begin position="22"/>
        <end position="132"/>
    </location>
</feature>
<dbReference type="RefSeq" id="WP_343802166.1">
    <property type="nucleotide sequence ID" value="NZ_BAAADJ010000061.1"/>
</dbReference>
<keyword evidence="1" id="KW-0732">Signal</keyword>